<feature type="region of interest" description="Disordered" evidence="1">
    <location>
        <begin position="180"/>
        <end position="212"/>
    </location>
</feature>
<dbReference type="EMBL" id="JACEEZ010000488">
    <property type="protein sequence ID" value="KAG0730134.1"/>
    <property type="molecule type" value="Genomic_DNA"/>
</dbReference>
<dbReference type="Proteomes" id="UP000770661">
    <property type="component" value="Unassembled WGS sequence"/>
</dbReference>
<evidence type="ECO:0000313" key="2">
    <source>
        <dbReference type="EMBL" id="KAG0730134.1"/>
    </source>
</evidence>
<dbReference type="InterPro" id="IPR016024">
    <property type="entry name" value="ARM-type_fold"/>
</dbReference>
<evidence type="ECO:0000313" key="3">
    <source>
        <dbReference type="Proteomes" id="UP000770661"/>
    </source>
</evidence>
<reference evidence="2" key="1">
    <citation type="submission" date="2020-07" db="EMBL/GenBank/DDBJ databases">
        <title>The High-quality genome of the commercially important snow crab, Chionoecetes opilio.</title>
        <authorList>
            <person name="Jeong J.-H."/>
            <person name="Ryu S."/>
        </authorList>
    </citation>
    <scope>NUCLEOTIDE SEQUENCE</scope>
    <source>
        <strain evidence="2">MADBK_172401_WGS</strain>
        <tissue evidence="2">Digestive gland</tissue>
    </source>
</reference>
<dbReference type="SUPFAM" id="SSF48371">
    <property type="entry name" value="ARM repeat"/>
    <property type="match status" value="1"/>
</dbReference>
<dbReference type="AlphaFoldDB" id="A0A8J4YSU7"/>
<name>A0A8J4YSU7_CHIOP</name>
<keyword evidence="3" id="KW-1185">Reference proteome</keyword>
<protein>
    <submittedName>
        <fullName evidence="2">Brefeldin A-inhibited guanine nucleotide-exchange protein 3</fullName>
    </submittedName>
</protein>
<accession>A0A8J4YSU7</accession>
<proteinExistence type="predicted"/>
<dbReference type="OrthoDB" id="6339238at2759"/>
<sequence>MEEVLEALHREASPTKHSHIRFACTQARDVLESQVGLLRSPPHQLRALCLAALQGALETRQSKLVTLAVSGYYKLLRDTQFHSGYEEDDDSTWLAAQVLASLHSLPHHTEDTQVDLLKVVLNMSCVAGVSSSGQLVTQVVGVCGLAWGRGGAPLRTAAQAAASQAIAQLVRQLKEESEEQEKLYLRGSQRRKKKEEEEEEEGKRKEEEEEEDYDFIAPAFDESVPIINFVAEKLMDVKRLEDSKKGAEIPALYLLECVKTLLACLALPETLAHLHKPSEGVSSTPASGTPSYCSTLFTTSLWQRLCPALVALLGTPTSHRLARASGRTEGQMGRGSGCMAHPAPLFNNQQARAIYSVVCGLVVTMGGVGEMRPVLESLLHRMLLYPPPQCRQDALKAVTELLGNPTKLVQLAGPILYPDPRNPHQNDMALFRLVMDSLGECAGCGEGGVRGVLVGAVGGLLGSLERLTQGHALSKHQVGLTNALYAALQDGDYSGHSFLHRATHI</sequence>
<comment type="caution">
    <text evidence="2">The sequence shown here is derived from an EMBL/GenBank/DDBJ whole genome shotgun (WGS) entry which is preliminary data.</text>
</comment>
<evidence type="ECO:0000256" key="1">
    <source>
        <dbReference type="SAM" id="MobiDB-lite"/>
    </source>
</evidence>
<gene>
    <name evidence="2" type="primary">Arfgef3</name>
    <name evidence="2" type="ORF">GWK47_028903</name>
</gene>
<organism evidence="2 3">
    <name type="scientific">Chionoecetes opilio</name>
    <name type="common">Atlantic snow crab</name>
    <name type="synonym">Cancer opilio</name>
    <dbReference type="NCBI Taxonomy" id="41210"/>
    <lineage>
        <taxon>Eukaryota</taxon>
        <taxon>Metazoa</taxon>
        <taxon>Ecdysozoa</taxon>
        <taxon>Arthropoda</taxon>
        <taxon>Crustacea</taxon>
        <taxon>Multicrustacea</taxon>
        <taxon>Malacostraca</taxon>
        <taxon>Eumalacostraca</taxon>
        <taxon>Eucarida</taxon>
        <taxon>Decapoda</taxon>
        <taxon>Pleocyemata</taxon>
        <taxon>Brachyura</taxon>
        <taxon>Eubrachyura</taxon>
        <taxon>Majoidea</taxon>
        <taxon>Majidae</taxon>
        <taxon>Chionoecetes</taxon>
    </lineage>
</organism>